<feature type="domain" description="HNH nuclease" evidence="1">
    <location>
        <begin position="322"/>
        <end position="373"/>
    </location>
</feature>
<protein>
    <submittedName>
        <fullName evidence="2">HNH endonuclease</fullName>
    </submittedName>
</protein>
<name>A0AAU6SDD2_9MICO</name>
<dbReference type="CDD" id="cd00085">
    <property type="entry name" value="HNHc"/>
    <property type="match status" value="1"/>
</dbReference>
<dbReference type="Gene3D" id="1.10.30.50">
    <property type="match status" value="1"/>
</dbReference>
<dbReference type="InterPro" id="IPR003615">
    <property type="entry name" value="HNH_nuc"/>
</dbReference>
<accession>A0AAU6SDD2</accession>
<dbReference type="AlphaFoldDB" id="A0AAU6SDD2"/>
<dbReference type="InterPro" id="IPR003870">
    <property type="entry name" value="DUF222"/>
</dbReference>
<dbReference type="RefSeq" id="WP_349425761.1">
    <property type="nucleotide sequence ID" value="NZ_CP151632.1"/>
</dbReference>
<keyword evidence="2" id="KW-0540">Nuclease</keyword>
<sequence length="423" mass="46256">MFTDPDIPYQVFPDELDLVVEAATMMTVLAAQRLERIDAMRREALRDATRNGRVLTEVVERGVRLELAAALRITEHAAGELLTFAEAMVHSYPAVLVSMERAQITEVHAQILVAAVNELEPEFRAQVLESGIVLAESEAVGTFRRKLRTLIDKVRSATLTERYERAVTRRRIAVEPDDGGMGWLHVYAPMVAIHAAVSRVTAMAKAMKVRDGETRTLDQVRADVVLDLLIDGATEIHPDHARGARATVFVTTPVLALLHDSDASRAAAGIDPPVVEGIGPIPLPVARELAGGASGWTRVLTHPETGMVLSVGRDQYRPPPALQKLVKWRADRCMGPGCGMPASRCDVDHNVDWALGGHTELTNLAPLCEGHHTVRHHTDWSIEQVPGSGGAIRWTSPSGRHYLVKPERAVPVFRSTESSDAPF</sequence>
<reference evidence="2" key="1">
    <citation type="submission" date="2024-04" db="EMBL/GenBank/DDBJ databases">
        <authorList>
            <person name="Roder T."/>
            <person name="Oberhansli S."/>
            <person name="Kreuzer M."/>
        </authorList>
    </citation>
    <scope>NUCLEOTIDE SEQUENCE</scope>
    <source>
        <strain evidence="2">LWS13-1.2</strain>
    </source>
</reference>
<keyword evidence="2" id="KW-0378">Hydrolase</keyword>
<dbReference type="Pfam" id="PF02720">
    <property type="entry name" value="DUF222"/>
    <property type="match status" value="1"/>
</dbReference>
<gene>
    <name evidence="2" type="ORF">MRBLWS13_002580</name>
</gene>
<evidence type="ECO:0000313" key="2">
    <source>
        <dbReference type="EMBL" id="WZO34908.1"/>
    </source>
</evidence>
<dbReference type="SMART" id="SM00507">
    <property type="entry name" value="HNHc"/>
    <property type="match status" value="1"/>
</dbReference>
<dbReference type="EMBL" id="CP151632">
    <property type="protein sequence ID" value="WZO34908.1"/>
    <property type="molecule type" value="Genomic_DNA"/>
</dbReference>
<keyword evidence="2" id="KW-0255">Endonuclease</keyword>
<dbReference type="GO" id="GO:0004519">
    <property type="term" value="F:endonuclease activity"/>
    <property type="evidence" value="ECO:0007669"/>
    <property type="project" value="UniProtKB-KW"/>
</dbReference>
<proteinExistence type="predicted"/>
<evidence type="ECO:0000259" key="1">
    <source>
        <dbReference type="SMART" id="SM00507"/>
    </source>
</evidence>
<organism evidence="2">
    <name type="scientific">Microbacterium sp. LWS13-1.2</name>
    <dbReference type="NCBI Taxonomy" id="3135264"/>
    <lineage>
        <taxon>Bacteria</taxon>
        <taxon>Bacillati</taxon>
        <taxon>Actinomycetota</taxon>
        <taxon>Actinomycetes</taxon>
        <taxon>Micrococcales</taxon>
        <taxon>Microbacteriaceae</taxon>
        <taxon>Microbacterium</taxon>
    </lineage>
</organism>